<reference evidence="11" key="1">
    <citation type="submission" date="2021-12" db="EMBL/GenBank/DDBJ databases">
        <authorList>
            <person name="King R."/>
        </authorList>
    </citation>
    <scope>NUCLEOTIDE SEQUENCE</scope>
</reference>
<keyword evidence="6" id="KW-0804">Transcription</keyword>
<dbReference type="OrthoDB" id="6781356at2759"/>
<keyword evidence="2" id="KW-0479">Metal-binding</keyword>
<dbReference type="SUPFAM" id="SSF53098">
    <property type="entry name" value="Ribonuclease H-like"/>
    <property type="match status" value="1"/>
</dbReference>
<dbReference type="InterPro" id="IPR012337">
    <property type="entry name" value="RNaseH-like_sf"/>
</dbReference>
<evidence type="ECO:0000313" key="11">
    <source>
        <dbReference type="EMBL" id="CAH0560586.1"/>
    </source>
</evidence>
<evidence type="ECO:0000256" key="1">
    <source>
        <dbReference type="ARBA" id="ARBA00004123"/>
    </source>
</evidence>
<dbReference type="SUPFAM" id="SSF57667">
    <property type="entry name" value="beta-beta-alpha zinc fingers"/>
    <property type="match status" value="1"/>
</dbReference>
<dbReference type="GO" id="GO:0008270">
    <property type="term" value="F:zinc ion binding"/>
    <property type="evidence" value="ECO:0007669"/>
    <property type="project" value="UniProtKB-KW"/>
</dbReference>
<dbReference type="InterPro" id="IPR036236">
    <property type="entry name" value="Znf_C2H2_sf"/>
</dbReference>
<proteinExistence type="predicted"/>
<feature type="region of interest" description="Disordered" evidence="9">
    <location>
        <begin position="294"/>
        <end position="315"/>
    </location>
</feature>
<dbReference type="GO" id="GO:0005634">
    <property type="term" value="C:nucleus"/>
    <property type="evidence" value="ECO:0007669"/>
    <property type="project" value="UniProtKB-SubCell"/>
</dbReference>
<accession>A0A9P0BEV2</accession>
<dbReference type="PANTHER" id="PTHR46481:SF10">
    <property type="entry name" value="ZINC FINGER BED DOMAIN-CONTAINING PROTEIN 39"/>
    <property type="match status" value="1"/>
</dbReference>
<dbReference type="GO" id="GO:0009791">
    <property type="term" value="P:post-embryonic development"/>
    <property type="evidence" value="ECO:0007669"/>
    <property type="project" value="UniProtKB-ARBA"/>
</dbReference>
<evidence type="ECO:0000256" key="4">
    <source>
        <dbReference type="ARBA" id="ARBA00022833"/>
    </source>
</evidence>
<evidence type="ECO:0000256" key="6">
    <source>
        <dbReference type="ARBA" id="ARBA00023163"/>
    </source>
</evidence>
<sequence>MSHAKSIQNEESSGGDENKNVWNYFTKLDKEDKSAKCSLCSNKLKISKGSYKGLKIHLKTKHCIDISSENNKIKRPNSDLFPKASTSKTNLVNIICEEEIPKKKSKTIEENSMQKMVSRMVCKDGMALSLFCTSSDLRYLFSKSGFQLPNSPNTIRSIVTNFANTVKADLISEFEYLKKHGRRFALSFDEWTSQKNHRYLNLNVHHQEKHFNLGLIRIHGSGTAEHTISLIKNRLESFGLNSDTDIIGMTTDGASVMVKVGKLMSCYQQLCFAHGLQLAVVDILYKRNKEKEVEHQEIASNESDTDDKDTNDNDTYEEQGVTITMDPCHHHEVIPRYYDLFQKVRKVVKLFKRSPTKYDMYLQKYVKEETGKELSLILDCRTRWNSLLAMIERFYKLKVCIDKALIDIGSETKFTDLEWSSIKDLVDSLQPFKLAVEVLCRRDSTLLIAETTQKFILEKLRTQDTFLSAELSKALRERIKERRTIVTGILIYLHNPKKYDDDMRLADDTFTMPKKKVMRLEMKKILERIIQHTDNVNENVDIIPEYSLNSSPVKNDLTLQEELQMQIQQEAKTYSINAEKEKDFEKILKKEMIAYESEGDRGKYLPFIYEYLLTIKPTSVEAERAFSAAGYICSSIRSRLADDTINTICFLRSFFQNQI</sequence>
<protein>
    <recommendedName>
        <fullName evidence="10">BED-type domain-containing protein</fullName>
    </recommendedName>
</protein>
<evidence type="ECO:0000256" key="9">
    <source>
        <dbReference type="SAM" id="MobiDB-lite"/>
    </source>
</evidence>
<dbReference type="GO" id="GO:0003677">
    <property type="term" value="F:DNA binding"/>
    <property type="evidence" value="ECO:0007669"/>
    <property type="project" value="InterPro"/>
</dbReference>
<keyword evidence="7" id="KW-0539">Nucleus</keyword>
<dbReference type="EMBL" id="OV121138">
    <property type="protein sequence ID" value="CAH0560586.1"/>
    <property type="molecule type" value="Genomic_DNA"/>
</dbReference>
<dbReference type="Proteomes" id="UP001154078">
    <property type="component" value="Chromosome 7"/>
</dbReference>
<feature type="compositionally biased region" description="Acidic residues" evidence="9">
    <location>
        <begin position="303"/>
        <end position="315"/>
    </location>
</feature>
<dbReference type="PROSITE" id="PS50808">
    <property type="entry name" value="ZF_BED"/>
    <property type="match status" value="1"/>
</dbReference>
<keyword evidence="3 8" id="KW-0863">Zinc-finger</keyword>
<dbReference type="Pfam" id="PF02892">
    <property type="entry name" value="zf-BED"/>
    <property type="match status" value="1"/>
</dbReference>
<keyword evidence="4" id="KW-0862">Zinc</keyword>
<dbReference type="InterPro" id="IPR003656">
    <property type="entry name" value="Znf_BED"/>
</dbReference>
<organism evidence="11 12">
    <name type="scientific">Brassicogethes aeneus</name>
    <name type="common">Rape pollen beetle</name>
    <name type="synonym">Meligethes aeneus</name>
    <dbReference type="NCBI Taxonomy" id="1431903"/>
    <lineage>
        <taxon>Eukaryota</taxon>
        <taxon>Metazoa</taxon>
        <taxon>Ecdysozoa</taxon>
        <taxon>Arthropoda</taxon>
        <taxon>Hexapoda</taxon>
        <taxon>Insecta</taxon>
        <taxon>Pterygota</taxon>
        <taxon>Neoptera</taxon>
        <taxon>Endopterygota</taxon>
        <taxon>Coleoptera</taxon>
        <taxon>Polyphaga</taxon>
        <taxon>Cucujiformia</taxon>
        <taxon>Nitidulidae</taxon>
        <taxon>Meligethinae</taxon>
        <taxon>Brassicogethes</taxon>
    </lineage>
</organism>
<comment type="subcellular location">
    <subcellularLocation>
        <location evidence="1">Nucleus</location>
    </subcellularLocation>
</comment>
<feature type="domain" description="BED-type" evidence="10">
    <location>
        <begin position="16"/>
        <end position="62"/>
    </location>
</feature>
<evidence type="ECO:0000256" key="3">
    <source>
        <dbReference type="ARBA" id="ARBA00022771"/>
    </source>
</evidence>
<dbReference type="InterPro" id="IPR052035">
    <property type="entry name" value="ZnF_BED_domain_contain"/>
</dbReference>
<keyword evidence="12" id="KW-1185">Reference proteome</keyword>
<keyword evidence="5" id="KW-0805">Transcription regulation</keyword>
<evidence type="ECO:0000256" key="8">
    <source>
        <dbReference type="PROSITE-ProRule" id="PRU00027"/>
    </source>
</evidence>
<name>A0A9P0BEV2_BRAAE</name>
<dbReference type="AlphaFoldDB" id="A0A9P0BEV2"/>
<evidence type="ECO:0000256" key="5">
    <source>
        <dbReference type="ARBA" id="ARBA00023015"/>
    </source>
</evidence>
<evidence type="ECO:0000259" key="10">
    <source>
        <dbReference type="PROSITE" id="PS50808"/>
    </source>
</evidence>
<evidence type="ECO:0000256" key="7">
    <source>
        <dbReference type="ARBA" id="ARBA00023242"/>
    </source>
</evidence>
<dbReference type="PANTHER" id="PTHR46481">
    <property type="entry name" value="ZINC FINGER BED DOMAIN-CONTAINING PROTEIN 4"/>
    <property type="match status" value="1"/>
</dbReference>
<evidence type="ECO:0000256" key="2">
    <source>
        <dbReference type="ARBA" id="ARBA00022723"/>
    </source>
</evidence>
<gene>
    <name evidence="11" type="ORF">MELIAE_LOCUS10319</name>
</gene>
<evidence type="ECO:0000313" key="12">
    <source>
        <dbReference type="Proteomes" id="UP001154078"/>
    </source>
</evidence>